<evidence type="ECO:0000313" key="2">
    <source>
        <dbReference type="Proteomes" id="UP000254209"/>
    </source>
</evidence>
<sequence>MNETETHPLPPFLPENAKILILGSFPPPKHRWKMDFYYPNFNNDMWRVFGLVFFGDKDYFVDLANKTFHERKIRDFLHQKGIAIYDTAYRVKRLQGNASDKFLQIVEAVDLTKLLAQIPYCQTIITTGELATQTLLTHFRLPEMLKIGTPFAFSHNGRDLTLWRMPSTSRAYPLKLEQKAEIYRPIFSGSPKH</sequence>
<dbReference type="Gene3D" id="3.40.470.10">
    <property type="entry name" value="Uracil-DNA glycosylase-like domain"/>
    <property type="match status" value="1"/>
</dbReference>
<dbReference type="OrthoDB" id="9794144at2"/>
<proteinExistence type="predicted"/>
<accession>A0A376BVT0</accession>
<dbReference type="EMBL" id="UFSO01000003">
    <property type="protein sequence ID" value="SSY80915.1"/>
    <property type="molecule type" value="Genomic_DNA"/>
</dbReference>
<organism evidence="1 2">
    <name type="scientific">Alysiella crassa</name>
    <dbReference type="NCBI Taxonomy" id="153491"/>
    <lineage>
        <taxon>Bacteria</taxon>
        <taxon>Pseudomonadati</taxon>
        <taxon>Pseudomonadota</taxon>
        <taxon>Betaproteobacteria</taxon>
        <taxon>Neisseriales</taxon>
        <taxon>Neisseriaceae</taxon>
        <taxon>Alysiella</taxon>
    </lineage>
</organism>
<dbReference type="CDD" id="cd10032">
    <property type="entry name" value="UDG-F6_HDG"/>
    <property type="match status" value="1"/>
</dbReference>
<dbReference type="AlphaFoldDB" id="A0A376BVT0"/>
<dbReference type="STRING" id="1120980.GCA_000745955_00194"/>
<evidence type="ECO:0000313" key="1">
    <source>
        <dbReference type="EMBL" id="SSY80915.1"/>
    </source>
</evidence>
<name>A0A376BVT0_9NEIS</name>
<dbReference type="InterPro" id="IPR036895">
    <property type="entry name" value="Uracil-DNA_glycosylase-like_sf"/>
</dbReference>
<dbReference type="RefSeq" id="WP_034290670.1">
    <property type="nucleotide sequence ID" value="NZ_CP091519.2"/>
</dbReference>
<gene>
    <name evidence="1" type="ORF">NCTC10283_02479</name>
</gene>
<reference evidence="1 2" key="1">
    <citation type="submission" date="2018-06" db="EMBL/GenBank/DDBJ databases">
        <authorList>
            <consortium name="Pathogen Informatics"/>
            <person name="Doyle S."/>
        </authorList>
    </citation>
    <scope>NUCLEOTIDE SEQUENCE [LARGE SCALE GENOMIC DNA]</scope>
    <source>
        <strain evidence="1 2">NCTC10283</strain>
    </source>
</reference>
<dbReference type="SUPFAM" id="SSF52141">
    <property type="entry name" value="Uracil-DNA glycosylase-like"/>
    <property type="match status" value="1"/>
</dbReference>
<keyword evidence="2" id="KW-1185">Reference proteome</keyword>
<dbReference type="Proteomes" id="UP000254209">
    <property type="component" value="Unassembled WGS sequence"/>
</dbReference>
<protein>
    <submittedName>
        <fullName evidence="1">G:T/U mismatch-specific DNA glycosylase</fullName>
    </submittedName>
</protein>